<evidence type="ECO:0000313" key="2">
    <source>
        <dbReference type="Proteomes" id="UP000001514"/>
    </source>
</evidence>
<organism evidence="2">
    <name type="scientific">Selaginella moellendorffii</name>
    <name type="common">Spikemoss</name>
    <dbReference type="NCBI Taxonomy" id="88036"/>
    <lineage>
        <taxon>Eukaryota</taxon>
        <taxon>Viridiplantae</taxon>
        <taxon>Streptophyta</taxon>
        <taxon>Embryophyta</taxon>
        <taxon>Tracheophyta</taxon>
        <taxon>Lycopodiopsida</taxon>
        <taxon>Selaginellales</taxon>
        <taxon>Selaginellaceae</taxon>
        <taxon>Selaginella</taxon>
    </lineage>
</organism>
<dbReference type="AlphaFoldDB" id="D8R991"/>
<keyword evidence="2" id="KW-1185">Reference proteome</keyword>
<dbReference type="Pfam" id="PF15697">
    <property type="entry name" value="DUF4666"/>
    <property type="match status" value="1"/>
</dbReference>
<name>D8R991_SELML</name>
<gene>
    <name evidence="1" type="ORF">SELMODRAFT_440215</name>
</gene>
<accession>D8R991</accession>
<sequence>MATLTRGISFRRQGSSGMSWAENWTFTDQGMFRKQDQDPAGMEHPAPLGQISAISATIDHGDAKATAQLSRSRSVGSVGSTVGTAMQIFSPVLELKDHHNLSKSTSTNTTGAATPVVELKPPIKSCPAATGKGKGFSVIRWLKKRFGISNLVRCYGFKSSHTIIAGGWVRKVYSFSGRIRRRRYSTLGWCGKHKAMDHAEAPRLQQILSGSLKPAQMREKKTTIRTIWITANWTTR</sequence>
<evidence type="ECO:0000313" key="1">
    <source>
        <dbReference type="EMBL" id="EFJ31373.1"/>
    </source>
</evidence>
<reference evidence="1 2" key="1">
    <citation type="journal article" date="2011" name="Science">
        <title>The Selaginella genome identifies genetic changes associated with the evolution of vascular plants.</title>
        <authorList>
            <person name="Banks J.A."/>
            <person name="Nishiyama T."/>
            <person name="Hasebe M."/>
            <person name="Bowman J.L."/>
            <person name="Gribskov M."/>
            <person name="dePamphilis C."/>
            <person name="Albert V.A."/>
            <person name="Aono N."/>
            <person name="Aoyama T."/>
            <person name="Ambrose B.A."/>
            <person name="Ashton N.W."/>
            <person name="Axtell M.J."/>
            <person name="Barker E."/>
            <person name="Barker M.S."/>
            <person name="Bennetzen J.L."/>
            <person name="Bonawitz N.D."/>
            <person name="Chapple C."/>
            <person name="Cheng C."/>
            <person name="Correa L.G."/>
            <person name="Dacre M."/>
            <person name="DeBarry J."/>
            <person name="Dreyer I."/>
            <person name="Elias M."/>
            <person name="Engstrom E.M."/>
            <person name="Estelle M."/>
            <person name="Feng L."/>
            <person name="Finet C."/>
            <person name="Floyd S.K."/>
            <person name="Frommer W.B."/>
            <person name="Fujita T."/>
            <person name="Gramzow L."/>
            <person name="Gutensohn M."/>
            <person name="Harholt J."/>
            <person name="Hattori M."/>
            <person name="Heyl A."/>
            <person name="Hirai T."/>
            <person name="Hiwatashi Y."/>
            <person name="Ishikawa M."/>
            <person name="Iwata M."/>
            <person name="Karol K.G."/>
            <person name="Koehler B."/>
            <person name="Kolukisaoglu U."/>
            <person name="Kubo M."/>
            <person name="Kurata T."/>
            <person name="Lalonde S."/>
            <person name="Li K."/>
            <person name="Li Y."/>
            <person name="Litt A."/>
            <person name="Lyons E."/>
            <person name="Manning G."/>
            <person name="Maruyama T."/>
            <person name="Michael T.P."/>
            <person name="Mikami K."/>
            <person name="Miyazaki S."/>
            <person name="Morinaga S."/>
            <person name="Murata T."/>
            <person name="Mueller-Roeber B."/>
            <person name="Nelson D.R."/>
            <person name="Obara M."/>
            <person name="Oguri Y."/>
            <person name="Olmstead R.G."/>
            <person name="Onodera N."/>
            <person name="Petersen B.L."/>
            <person name="Pils B."/>
            <person name="Prigge M."/>
            <person name="Rensing S.A."/>
            <person name="Riano-Pachon D.M."/>
            <person name="Roberts A.W."/>
            <person name="Sato Y."/>
            <person name="Scheller H.V."/>
            <person name="Schulz B."/>
            <person name="Schulz C."/>
            <person name="Shakirov E.V."/>
            <person name="Shibagaki N."/>
            <person name="Shinohara N."/>
            <person name="Shippen D.E."/>
            <person name="Soerensen I."/>
            <person name="Sotooka R."/>
            <person name="Sugimoto N."/>
            <person name="Sugita M."/>
            <person name="Sumikawa N."/>
            <person name="Tanurdzic M."/>
            <person name="Theissen G."/>
            <person name="Ulvskov P."/>
            <person name="Wakazuki S."/>
            <person name="Weng J.K."/>
            <person name="Willats W.W."/>
            <person name="Wipf D."/>
            <person name="Wolf P.G."/>
            <person name="Yang L."/>
            <person name="Zimmer A.D."/>
            <person name="Zhu Q."/>
            <person name="Mitros T."/>
            <person name="Hellsten U."/>
            <person name="Loque D."/>
            <person name="Otillar R."/>
            <person name="Salamov A."/>
            <person name="Schmutz J."/>
            <person name="Shapiro H."/>
            <person name="Lindquist E."/>
            <person name="Lucas S."/>
            <person name="Rokhsar D."/>
            <person name="Grigoriev I.V."/>
        </authorList>
    </citation>
    <scope>NUCLEOTIDE SEQUENCE [LARGE SCALE GENOMIC DNA]</scope>
</reference>
<protein>
    <submittedName>
        <fullName evidence="1">Uncharacterized protein</fullName>
    </submittedName>
</protein>
<dbReference type="Gramene" id="EFJ31373">
    <property type="protein sequence ID" value="EFJ31373"/>
    <property type="gene ID" value="SELMODRAFT_440215"/>
</dbReference>
<dbReference type="HOGENOM" id="CLU_1177115_0_0_1"/>
<dbReference type="KEGG" id="smo:SELMODRAFT_440215"/>
<dbReference type="EMBL" id="GL377574">
    <property type="protein sequence ID" value="EFJ31373.1"/>
    <property type="molecule type" value="Genomic_DNA"/>
</dbReference>
<dbReference type="InParanoid" id="D8R991"/>
<dbReference type="InterPro" id="IPR031421">
    <property type="entry name" value="DUF4666"/>
</dbReference>
<dbReference type="Proteomes" id="UP000001514">
    <property type="component" value="Unassembled WGS sequence"/>
</dbReference>
<proteinExistence type="predicted"/>